<dbReference type="InterPro" id="IPR011701">
    <property type="entry name" value="MFS"/>
</dbReference>
<feature type="transmembrane region" description="Helical" evidence="1">
    <location>
        <begin position="43"/>
        <end position="62"/>
    </location>
</feature>
<evidence type="ECO:0000313" key="2">
    <source>
        <dbReference type="EMBL" id="MDQ0893512.1"/>
    </source>
</evidence>
<gene>
    <name evidence="2" type="ORF">QFZ26_001067</name>
</gene>
<sequence>MTSHPDRRAGLMAAALIVLIGLNLRDPITSVSAALAPISDTFGLSPISAATLSSLPVLMLALGAPLAPVLERHLGLHGATLALTALLTVSLALRPLDTTTMFVGTVLAGLGICGLSVLTPQLIRAYLASHAGLWSGLFSTSFGVSAALGASLTIPLMLATDSVRATLALWAVPAAVATACAAIAFARARSTRLRVSLVPATTTRRRVRLDATALSVTAFFGSQALSFFAMTAWLPTIFASRGMHPAEAGWLLAWMSVAGLPASLITAVVAGRRPSQSVVVVVVSVLSAIGLAGVAWAPAALAGLFVAVLGFAQGAAFGLAVMLIVLKAPPHGSIAGFSAFAQGIGYAFAALGPLTLGVLHAAGLAWPVVVSLLIPVIGIQAVMGWIAGRPRPAASVTPVAAEAAAGNATHG</sequence>
<proteinExistence type="predicted"/>
<feature type="transmembrane region" description="Helical" evidence="1">
    <location>
        <begin position="333"/>
        <end position="352"/>
    </location>
</feature>
<keyword evidence="1" id="KW-0812">Transmembrane</keyword>
<feature type="transmembrane region" description="Helical" evidence="1">
    <location>
        <begin position="99"/>
        <end position="119"/>
    </location>
</feature>
<dbReference type="RefSeq" id="WP_307039994.1">
    <property type="nucleotide sequence ID" value="NZ_JAUSYY010000001.1"/>
</dbReference>
<keyword evidence="1" id="KW-0472">Membrane</keyword>
<feature type="transmembrane region" description="Helical" evidence="1">
    <location>
        <begin position="364"/>
        <end position="387"/>
    </location>
</feature>
<dbReference type="InterPro" id="IPR052524">
    <property type="entry name" value="MFS_Cyanate_Porter"/>
</dbReference>
<organism evidence="2 3">
    <name type="scientific">Agromyces ramosus</name>
    <dbReference type="NCBI Taxonomy" id="33879"/>
    <lineage>
        <taxon>Bacteria</taxon>
        <taxon>Bacillati</taxon>
        <taxon>Actinomycetota</taxon>
        <taxon>Actinomycetes</taxon>
        <taxon>Micrococcales</taxon>
        <taxon>Microbacteriaceae</taxon>
        <taxon>Agromyces</taxon>
    </lineage>
</organism>
<feature type="transmembrane region" description="Helical" evidence="1">
    <location>
        <begin position="167"/>
        <end position="186"/>
    </location>
</feature>
<name>A0ABU0R709_9MICO</name>
<feature type="transmembrane region" description="Helical" evidence="1">
    <location>
        <begin position="278"/>
        <end position="297"/>
    </location>
</feature>
<evidence type="ECO:0000313" key="3">
    <source>
        <dbReference type="Proteomes" id="UP001239083"/>
    </source>
</evidence>
<feature type="transmembrane region" description="Helical" evidence="1">
    <location>
        <begin position="74"/>
        <end position="93"/>
    </location>
</feature>
<dbReference type="Gene3D" id="1.20.1250.20">
    <property type="entry name" value="MFS general substrate transporter like domains"/>
    <property type="match status" value="2"/>
</dbReference>
<protein>
    <submittedName>
        <fullName evidence="2">CP family cyanate transporter-like MFS transporter</fullName>
    </submittedName>
</protein>
<feature type="transmembrane region" description="Helical" evidence="1">
    <location>
        <begin position="303"/>
        <end position="326"/>
    </location>
</feature>
<feature type="transmembrane region" description="Helical" evidence="1">
    <location>
        <begin position="131"/>
        <end position="155"/>
    </location>
</feature>
<reference evidence="2 3" key="1">
    <citation type="submission" date="2023-07" db="EMBL/GenBank/DDBJ databases">
        <title>Comparative genomics of wheat-associated soil bacteria to identify genetic determinants of phenazine resistance.</title>
        <authorList>
            <person name="Mouncey N."/>
        </authorList>
    </citation>
    <scope>NUCLEOTIDE SEQUENCE [LARGE SCALE GENOMIC DNA]</scope>
    <source>
        <strain evidence="2 3">V3I3</strain>
    </source>
</reference>
<dbReference type="Pfam" id="PF07690">
    <property type="entry name" value="MFS_1"/>
    <property type="match status" value="1"/>
</dbReference>
<dbReference type="EMBL" id="JAUSYY010000001">
    <property type="protein sequence ID" value="MDQ0893512.1"/>
    <property type="molecule type" value="Genomic_DNA"/>
</dbReference>
<comment type="caution">
    <text evidence="2">The sequence shown here is derived from an EMBL/GenBank/DDBJ whole genome shotgun (WGS) entry which is preliminary data.</text>
</comment>
<dbReference type="PANTHER" id="PTHR23523">
    <property type="match status" value="1"/>
</dbReference>
<evidence type="ECO:0000256" key="1">
    <source>
        <dbReference type="SAM" id="Phobius"/>
    </source>
</evidence>
<feature type="transmembrane region" description="Helical" evidence="1">
    <location>
        <begin position="207"/>
        <end position="230"/>
    </location>
</feature>
<accession>A0ABU0R709</accession>
<dbReference type="PANTHER" id="PTHR23523:SF2">
    <property type="entry name" value="2-NITROIMIDAZOLE TRANSPORTER"/>
    <property type="match status" value="1"/>
</dbReference>
<dbReference type="InterPro" id="IPR036259">
    <property type="entry name" value="MFS_trans_sf"/>
</dbReference>
<dbReference type="SUPFAM" id="SSF103473">
    <property type="entry name" value="MFS general substrate transporter"/>
    <property type="match status" value="1"/>
</dbReference>
<feature type="transmembrane region" description="Helical" evidence="1">
    <location>
        <begin position="250"/>
        <end position="271"/>
    </location>
</feature>
<dbReference type="Proteomes" id="UP001239083">
    <property type="component" value="Unassembled WGS sequence"/>
</dbReference>
<keyword evidence="3" id="KW-1185">Reference proteome</keyword>
<keyword evidence="1" id="KW-1133">Transmembrane helix</keyword>